<evidence type="ECO:0000259" key="4">
    <source>
        <dbReference type="Pfam" id="PF08501"/>
    </source>
</evidence>
<dbReference type="AlphaFoldDB" id="A0A1H3NKH0"/>
<dbReference type="InterPro" id="IPR022893">
    <property type="entry name" value="Shikimate_DH_fam"/>
</dbReference>
<evidence type="ECO:0000313" key="6">
    <source>
        <dbReference type="Proteomes" id="UP000198914"/>
    </source>
</evidence>
<dbReference type="InterPro" id="IPR013708">
    <property type="entry name" value="Shikimate_DH-bd_N"/>
</dbReference>
<comment type="pathway">
    <text evidence="1">Metabolic intermediate biosynthesis; chorismate biosynthesis; chorismate from D-erythrose 4-phosphate and phosphoenolpyruvate: step 4/7.</text>
</comment>
<dbReference type="EMBL" id="FNPX01000004">
    <property type="protein sequence ID" value="SDY89243.1"/>
    <property type="molecule type" value="Genomic_DNA"/>
</dbReference>
<dbReference type="GO" id="GO:0004764">
    <property type="term" value="F:shikimate 3-dehydrogenase (NADP+) activity"/>
    <property type="evidence" value="ECO:0007669"/>
    <property type="project" value="InterPro"/>
</dbReference>
<evidence type="ECO:0000313" key="5">
    <source>
        <dbReference type="EMBL" id="SDY89243.1"/>
    </source>
</evidence>
<dbReference type="PANTHER" id="PTHR21089:SF1">
    <property type="entry name" value="BIFUNCTIONAL 3-DEHYDROQUINATE DEHYDRATASE_SHIKIMATE DEHYDROGENASE, CHLOROPLASTIC"/>
    <property type="match status" value="1"/>
</dbReference>
<keyword evidence="6" id="KW-1185">Reference proteome</keyword>
<name>A0A1H3NKH0_9RHOB</name>
<dbReference type="GO" id="GO:0009073">
    <property type="term" value="P:aromatic amino acid family biosynthetic process"/>
    <property type="evidence" value="ECO:0007669"/>
    <property type="project" value="UniProtKB-KW"/>
</dbReference>
<organism evidence="5 6">
    <name type="scientific">Jannaschia faecimaris</name>
    <dbReference type="NCBI Taxonomy" id="1244108"/>
    <lineage>
        <taxon>Bacteria</taxon>
        <taxon>Pseudomonadati</taxon>
        <taxon>Pseudomonadota</taxon>
        <taxon>Alphaproteobacteria</taxon>
        <taxon>Rhodobacterales</taxon>
        <taxon>Roseobacteraceae</taxon>
        <taxon>Jannaschia</taxon>
    </lineage>
</organism>
<dbReference type="Pfam" id="PF08501">
    <property type="entry name" value="Shikimate_dh_N"/>
    <property type="match status" value="1"/>
</dbReference>
<dbReference type="Proteomes" id="UP000198914">
    <property type="component" value="Unassembled WGS sequence"/>
</dbReference>
<reference evidence="6" key="1">
    <citation type="submission" date="2016-10" db="EMBL/GenBank/DDBJ databases">
        <authorList>
            <person name="Varghese N."/>
            <person name="Submissions S."/>
        </authorList>
    </citation>
    <scope>NUCLEOTIDE SEQUENCE [LARGE SCALE GENOMIC DNA]</scope>
    <source>
        <strain evidence="6">DSM 100420</strain>
    </source>
</reference>
<sequence>MHLRFAGGTGADPCVVRMKTLICGLIGDNIGNSRLSRALSIMCGDHDIEFTFTPIDTKGQDAFDFDAQVDLLRHDGWTGVTVTHPWKTYAADWAGDAMVPGTETLGASNTLIFSPLAGFNTDYTGFLSAFSNVLDRPPGAVAVAGAGGVARAVVPALIAMGAGPVHVWDRDAERARDLAARTGATAIDIADAADAILDAEGLANCTPAGMDPYGGTAFDAALLDRQAWAFDAVYTPTDTPFLTSASGAGLAVLTGFDLFRFMAMQSFEAYTGIAPDPATTLPKLNELRPR</sequence>
<dbReference type="SUPFAM" id="SSF51735">
    <property type="entry name" value="NAD(P)-binding Rossmann-fold domains"/>
    <property type="match status" value="1"/>
</dbReference>
<dbReference type="SUPFAM" id="SSF53223">
    <property type="entry name" value="Aminoacid dehydrogenase-like, N-terminal domain"/>
    <property type="match status" value="1"/>
</dbReference>
<dbReference type="Gene3D" id="3.40.50.720">
    <property type="entry name" value="NAD(P)-binding Rossmann-like Domain"/>
    <property type="match status" value="1"/>
</dbReference>
<protein>
    <submittedName>
        <fullName evidence="5">Shikimate dehydrogenase</fullName>
    </submittedName>
</protein>
<dbReference type="GO" id="GO:0009423">
    <property type="term" value="P:chorismate biosynthetic process"/>
    <property type="evidence" value="ECO:0007669"/>
    <property type="project" value="TreeGrafter"/>
</dbReference>
<dbReference type="PANTHER" id="PTHR21089">
    <property type="entry name" value="SHIKIMATE DEHYDROGENASE"/>
    <property type="match status" value="1"/>
</dbReference>
<evidence type="ECO:0000256" key="3">
    <source>
        <dbReference type="ARBA" id="ARBA00023141"/>
    </source>
</evidence>
<feature type="domain" description="Shikimate dehydrogenase substrate binding N-terminal" evidence="4">
    <location>
        <begin position="25"/>
        <end position="111"/>
    </location>
</feature>
<evidence type="ECO:0000256" key="2">
    <source>
        <dbReference type="ARBA" id="ARBA00023002"/>
    </source>
</evidence>
<evidence type="ECO:0000256" key="1">
    <source>
        <dbReference type="ARBA" id="ARBA00004871"/>
    </source>
</evidence>
<dbReference type="STRING" id="1244108.SAMN05444004_10412"/>
<dbReference type="GO" id="GO:0005829">
    <property type="term" value="C:cytosol"/>
    <property type="evidence" value="ECO:0007669"/>
    <property type="project" value="TreeGrafter"/>
</dbReference>
<keyword evidence="3" id="KW-0028">Amino-acid biosynthesis</keyword>
<dbReference type="InterPro" id="IPR046346">
    <property type="entry name" value="Aminoacid_DH-like_N_sf"/>
</dbReference>
<dbReference type="GO" id="GO:0050661">
    <property type="term" value="F:NADP binding"/>
    <property type="evidence" value="ECO:0007669"/>
    <property type="project" value="TreeGrafter"/>
</dbReference>
<accession>A0A1H3NKH0</accession>
<proteinExistence type="predicted"/>
<dbReference type="GO" id="GO:0019632">
    <property type="term" value="P:shikimate metabolic process"/>
    <property type="evidence" value="ECO:0007669"/>
    <property type="project" value="TreeGrafter"/>
</dbReference>
<keyword evidence="2" id="KW-0560">Oxidoreductase</keyword>
<dbReference type="Gene3D" id="3.40.50.10860">
    <property type="entry name" value="Leucine Dehydrogenase, chain A, domain 1"/>
    <property type="match status" value="1"/>
</dbReference>
<dbReference type="InterPro" id="IPR036291">
    <property type="entry name" value="NAD(P)-bd_dom_sf"/>
</dbReference>
<gene>
    <name evidence="5" type="ORF">SAMN05444004_10412</name>
</gene>
<keyword evidence="3" id="KW-0057">Aromatic amino acid biosynthesis</keyword>